<dbReference type="RefSeq" id="WP_344263448.1">
    <property type="nucleotide sequence ID" value="NZ_BAAAMJ010000033.1"/>
</dbReference>
<reference evidence="1 2" key="1">
    <citation type="journal article" date="2019" name="Int. J. Syst. Evol. Microbiol.">
        <title>The Global Catalogue of Microorganisms (GCM) 10K type strain sequencing project: providing services to taxonomists for standard genome sequencing and annotation.</title>
        <authorList>
            <consortium name="The Broad Institute Genomics Platform"/>
            <consortium name="The Broad Institute Genome Sequencing Center for Infectious Disease"/>
            <person name="Wu L."/>
            <person name="Ma J."/>
        </authorList>
    </citation>
    <scope>NUCLEOTIDE SEQUENCE [LARGE SCALE GENOMIC DNA]</scope>
    <source>
        <strain evidence="1 2">JCM 13581</strain>
    </source>
</reference>
<dbReference type="Proteomes" id="UP001501303">
    <property type="component" value="Unassembled WGS sequence"/>
</dbReference>
<evidence type="ECO:0000313" key="2">
    <source>
        <dbReference type="Proteomes" id="UP001501303"/>
    </source>
</evidence>
<proteinExistence type="predicted"/>
<gene>
    <name evidence="1" type="ORF">GCM10009716_34980</name>
</gene>
<comment type="caution">
    <text evidence="1">The sequence shown here is derived from an EMBL/GenBank/DDBJ whole genome shotgun (WGS) entry which is preliminary data.</text>
</comment>
<dbReference type="EMBL" id="BAAAMJ010000033">
    <property type="protein sequence ID" value="GAA1923573.1"/>
    <property type="molecule type" value="Genomic_DNA"/>
</dbReference>
<sequence>MAEAVAQEPLVDIHTGEESFDLVIGDLEQDIPQLPGPSMYTMPHPLSCAGAGYCC</sequence>
<accession>A0ABN2PJM9</accession>
<protein>
    <recommendedName>
        <fullName evidence="3">Thiocillin family RiPP</fullName>
    </recommendedName>
</protein>
<organism evidence="1 2">
    <name type="scientific">Streptomyces sodiiphilus</name>
    <dbReference type="NCBI Taxonomy" id="226217"/>
    <lineage>
        <taxon>Bacteria</taxon>
        <taxon>Bacillati</taxon>
        <taxon>Actinomycetota</taxon>
        <taxon>Actinomycetes</taxon>
        <taxon>Kitasatosporales</taxon>
        <taxon>Streptomycetaceae</taxon>
        <taxon>Streptomyces</taxon>
    </lineage>
</organism>
<keyword evidence="2" id="KW-1185">Reference proteome</keyword>
<name>A0ABN2PJM9_9ACTN</name>
<evidence type="ECO:0008006" key="3">
    <source>
        <dbReference type="Google" id="ProtNLM"/>
    </source>
</evidence>
<evidence type="ECO:0000313" key="1">
    <source>
        <dbReference type="EMBL" id="GAA1923573.1"/>
    </source>
</evidence>